<accession>A0A438ITK3</accession>
<evidence type="ECO:0000313" key="3">
    <source>
        <dbReference type="Proteomes" id="UP000288805"/>
    </source>
</evidence>
<reference evidence="2 3" key="1">
    <citation type="journal article" date="2018" name="PLoS Genet.">
        <title>Population sequencing reveals clonal diversity and ancestral inbreeding in the grapevine cultivar Chardonnay.</title>
        <authorList>
            <person name="Roach M.J."/>
            <person name="Johnson D.L."/>
            <person name="Bohlmann J."/>
            <person name="van Vuuren H.J."/>
            <person name="Jones S.J."/>
            <person name="Pretorius I.S."/>
            <person name="Schmidt S.A."/>
            <person name="Borneman A.R."/>
        </authorList>
    </citation>
    <scope>NUCLEOTIDE SEQUENCE [LARGE SCALE GENOMIC DNA]</scope>
    <source>
        <strain evidence="3">cv. Chardonnay</strain>
        <tissue evidence="2">Leaf</tissue>
    </source>
</reference>
<protein>
    <submittedName>
        <fullName evidence="2">Uncharacterized protein</fullName>
    </submittedName>
</protein>
<proteinExistence type="predicted"/>
<feature type="region of interest" description="Disordered" evidence="1">
    <location>
        <begin position="28"/>
        <end position="55"/>
    </location>
</feature>
<gene>
    <name evidence="2" type="ORF">CK203_024737</name>
</gene>
<dbReference type="EMBL" id="QGNW01000084">
    <property type="protein sequence ID" value="RVX00047.1"/>
    <property type="molecule type" value="Genomic_DNA"/>
</dbReference>
<name>A0A438ITK3_VITVI</name>
<sequence>MGTATIHLRLLPCFNSLAGEQTSATVLKPEKASPVSGAPGYSREADEQPNVGDIHCSIKKPLGQQKCRLKCPQEIEQEREDHWLRAQSEKS</sequence>
<evidence type="ECO:0000313" key="2">
    <source>
        <dbReference type="EMBL" id="RVX00047.1"/>
    </source>
</evidence>
<evidence type="ECO:0000256" key="1">
    <source>
        <dbReference type="SAM" id="MobiDB-lite"/>
    </source>
</evidence>
<dbReference type="AlphaFoldDB" id="A0A438ITK3"/>
<comment type="caution">
    <text evidence="2">The sequence shown here is derived from an EMBL/GenBank/DDBJ whole genome shotgun (WGS) entry which is preliminary data.</text>
</comment>
<organism evidence="2 3">
    <name type="scientific">Vitis vinifera</name>
    <name type="common">Grape</name>
    <dbReference type="NCBI Taxonomy" id="29760"/>
    <lineage>
        <taxon>Eukaryota</taxon>
        <taxon>Viridiplantae</taxon>
        <taxon>Streptophyta</taxon>
        <taxon>Embryophyta</taxon>
        <taxon>Tracheophyta</taxon>
        <taxon>Spermatophyta</taxon>
        <taxon>Magnoliopsida</taxon>
        <taxon>eudicotyledons</taxon>
        <taxon>Gunneridae</taxon>
        <taxon>Pentapetalae</taxon>
        <taxon>rosids</taxon>
        <taxon>Vitales</taxon>
        <taxon>Vitaceae</taxon>
        <taxon>Viteae</taxon>
        <taxon>Vitis</taxon>
    </lineage>
</organism>
<dbReference type="Proteomes" id="UP000288805">
    <property type="component" value="Unassembled WGS sequence"/>
</dbReference>